<gene>
    <name evidence="1" type="ORF">BHM03_00021694</name>
</gene>
<proteinExistence type="predicted"/>
<dbReference type="EMBL" id="KV875859">
    <property type="protein sequence ID" value="RZR73231.1"/>
    <property type="molecule type" value="Genomic_DNA"/>
</dbReference>
<accession>A0A445MGA9</accession>
<name>A0A445MGA9_ENSVE</name>
<evidence type="ECO:0000313" key="1">
    <source>
        <dbReference type="EMBL" id="RZR73231.1"/>
    </source>
</evidence>
<protein>
    <submittedName>
        <fullName evidence="1">Uncharacterized protein</fullName>
    </submittedName>
</protein>
<organism evidence="1">
    <name type="scientific">Ensete ventricosum</name>
    <name type="common">Abyssinian banana</name>
    <name type="synonym">Musa ensete</name>
    <dbReference type="NCBI Taxonomy" id="4639"/>
    <lineage>
        <taxon>Eukaryota</taxon>
        <taxon>Viridiplantae</taxon>
        <taxon>Streptophyta</taxon>
        <taxon>Embryophyta</taxon>
        <taxon>Tracheophyta</taxon>
        <taxon>Spermatophyta</taxon>
        <taxon>Magnoliopsida</taxon>
        <taxon>Liliopsida</taxon>
        <taxon>Zingiberales</taxon>
        <taxon>Musaceae</taxon>
        <taxon>Ensete</taxon>
    </lineage>
</organism>
<reference evidence="1" key="1">
    <citation type="journal article" date="2018" name="Data Brief">
        <title>Genome sequence data from 17 accessions of Ensete ventricosum, a staple food crop for millions in Ethiopia.</title>
        <authorList>
            <person name="Yemataw Z."/>
            <person name="Muzemil S."/>
            <person name="Ambachew D."/>
            <person name="Tripathi L."/>
            <person name="Tesfaye K."/>
            <person name="Chala A."/>
            <person name="Farbos A."/>
            <person name="O'Neill P."/>
            <person name="Moore K."/>
            <person name="Grant M."/>
            <person name="Studholme D.J."/>
        </authorList>
    </citation>
    <scope>NUCLEOTIDE SEQUENCE [LARGE SCALE GENOMIC DNA]</scope>
    <source>
        <tissue evidence="1">Leaf</tissue>
    </source>
</reference>
<sequence length="216" mass="23139">MEEHSCALGLLPPVLTLVVVLFDVRTGFEVKRIHANSRTVFVEGCNLRLHVARAMPAESLEGRETSVPRLAPVETEPGLRLWVAVAAWVTASSTVVSVSDKRLRERRTRQLAMFSSSSSMVLLESSAEEAETAAATMTGLCRFVLLLLTTEAAGGELAIAVGVVVDVVVVTNGFPHHSQEPGVVLSRQPSAKRNSVISSNKACEAKVEGKITPTSH</sequence>
<dbReference type="Proteomes" id="UP000290560">
    <property type="component" value="Unassembled WGS sequence"/>
</dbReference>
<dbReference type="AlphaFoldDB" id="A0A445MGA9"/>